<evidence type="ECO:0000313" key="2">
    <source>
        <dbReference type="EMBL" id="GAV28040.1"/>
    </source>
</evidence>
<evidence type="ECO:0000313" key="3">
    <source>
        <dbReference type="Proteomes" id="UP000186136"/>
    </source>
</evidence>
<comment type="caution">
    <text evidence="2">The sequence shown here is derived from an EMBL/GenBank/DDBJ whole genome shotgun (WGS) entry which is preliminary data.</text>
</comment>
<feature type="compositionally biased region" description="Low complexity" evidence="1">
    <location>
        <begin position="32"/>
        <end position="51"/>
    </location>
</feature>
<evidence type="ECO:0000256" key="1">
    <source>
        <dbReference type="SAM" id="MobiDB-lite"/>
    </source>
</evidence>
<dbReference type="Proteomes" id="UP000186136">
    <property type="component" value="Unassembled WGS sequence"/>
</dbReference>
<reference evidence="2 3" key="1">
    <citation type="submission" date="2016-08" db="EMBL/GenBank/DDBJ databases">
        <title>Whole genome shotgun sequence of Pichia membranifaciens KS47-1.</title>
        <authorList>
            <person name="Konishi M."/>
            <person name="Ishida M."/>
            <person name="Arakawa T."/>
            <person name="Kato Y."/>
            <person name="Horiuchi J."/>
        </authorList>
    </citation>
    <scope>NUCLEOTIDE SEQUENCE [LARGE SCALE GENOMIC DNA]</scope>
    <source>
        <strain evidence="2 3">KS47-1</strain>
    </source>
</reference>
<proteinExistence type="predicted"/>
<organism evidence="2 3">
    <name type="scientific">Pichia membranifaciens</name>
    <dbReference type="NCBI Taxonomy" id="4926"/>
    <lineage>
        <taxon>Eukaryota</taxon>
        <taxon>Fungi</taxon>
        <taxon>Dikarya</taxon>
        <taxon>Ascomycota</taxon>
        <taxon>Saccharomycotina</taxon>
        <taxon>Pichiomycetes</taxon>
        <taxon>Pichiales</taxon>
        <taxon>Pichiaceae</taxon>
        <taxon>Pichia</taxon>
    </lineage>
</organism>
<protein>
    <submittedName>
        <fullName evidence="2">Uncharacterized protein</fullName>
    </submittedName>
</protein>
<accession>A0A1Q2YEQ4</accession>
<dbReference type="EMBL" id="BDGI01000056">
    <property type="protein sequence ID" value="GAV28040.1"/>
    <property type="molecule type" value="Genomic_DNA"/>
</dbReference>
<name>A0A1Q2YEQ4_9ASCO</name>
<keyword evidence="3" id="KW-1185">Reference proteome</keyword>
<dbReference type="OrthoDB" id="3997649at2759"/>
<gene>
    <name evidence="2" type="ORF">PMKS-001508</name>
</gene>
<feature type="region of interest" description="Disordered" evidence="1">
    <location>
        <begin position="27"/>
        <end position="57"/>
    </location>
</feature>
<dbReference type="AlphaFoldDB" id="A0A1Q2YEQ4"/>
<sequence>MFPECDPNKYEDIENIAKVLYVKLPKEDEESSSGSTAETASAPSTVSPSTAKENGSMVQKIASQIDAFKSITNGANGNKYKFLEDAVAASASAEGKPASDVVIKKEVKDEEAKDEAMEKNKPMTQLNQHLIGLGGAERLSKKSSDSNEEIIKFLSMGIKSSMDLVELIKVSSYGVDFNGLLYYDLFYAYNALMLLLLGFTLIKHGVKDKESEQYNFLADILCQEYSVDIPAILKTINDIKDINMRYGSTATSVMKDASNNITLLLRYFKITSDTTSENNPSQPVNPFNLSSGQLPMSDNIPIIPQDQSTMYMGDANNIHLSPSSPFDSFLNADNEFFEIIQSINTEIQPKPLGLNDKIFWDWSKMFSMDE</sequence>